<sequence>MSQENVTPDLARERSKATFDVENLAEFMIGGRDRLKRKRFLQNIAIQDPFFKKQKSWSFCSVEEQYDMGLSKSIYIQKKLQEMGITDMQEAFYYRECAAAHENSPLGLHYAMFLPTINKQATPEQKKKWLPLAENYKMIGTYAQTELGHGTFIRGLETTATYDPKTKEFILDSPTLTSKKYWPGCLGKTSNHCVVMAQLYTQGKSHGPHMFMVQIRSMEDHSVLPGIEVGVIGNKFGYGTNDNGFLSFDKLRIPRENMLMRYSQVGRIPRENMLMRYSQVSRIPRENMLMRYSQVHEDGTYVKPQNAKLAYGSMVLIRSSIVSDAARGLAQACVISIRYSAVRRQTEAYPGGEEPQILDYQTQQYRLFPLLASAYSLQLAGKYVFNTYLEVNDQIEKGNLESMPELHALSAGLKAFSTYEASAGIEVCRICCGGHGYSQASGLPKIYVDVVPGCTYEGENTVMMLQTARYLMKCYSRAKQGQKLPGFVQYIGQNLNKKSCMSEEVALGCLVMAYEHRAARLVEAAAMRMQSLIQGGKKQHEAWNGSSVQLFWAAKAHCHLFCVKNFVDAIQAKSLSSKTVTVMKSVCQLYGVHGILENLGEFMQDGFFSGEQVGYLQRKMLALFENIRPNAVALVDAFDYPDMVLGSCLGRYDGQVYQALYDYAKSAPMNQTEIHSTYYKHLKPLINPETTSDAMQFAKL</sequence>
<dbReference type="SUPFAM" id="SSF56645">
    <property type="entry name" value="Acyl-CoA dehydrogenase NM domain-like"/>
    <property type="match status" value="1"/>
</dbReference>
<proteinExistence type="inferred from homology"/>
<evidence type="ECO:0000313" key="20">
    <source>
        <dbReference type="Proteomes" id="UP000596742"/>
    </source>
</evidence>
<dbReference type="FunFam" id="1.20.140.10:FF:000005">
    <property type="entry name" value="Acyl-coenzyme A oxidase"/>
    <property type="match status" value="1"/>
</dbReference>
<comment type="pathway">
    <text evidence="3">Lipid metabolism; peroxisomal fatty acid beta-oxidation.</text>
</comment>
<evidence type="ECO:0000256" key="10">
    <source>
        <dbReference type="ARBA" id="ARBA00023002"/>
    </source>
</evidence>
<feature type="binding site" evidence="15">
    <location>
        <position position="184"/>
    </location>
    <ligand>
        <name>FAD</name>
        <dbReference type="ChEBI" id="CHEBI:57692"/>
    </ligand>
</feature>
<dbReference type="InterPro" id="IPR046373">
    <property type="entry name" value="Acyl-CoA_Oxase/DH_mid-dom_sf"/>
</dbReference>
<evidence type="ECO:0000256" key="5">
    <source>
        <dbReference type="ARBA" id="ARBA00022630"/>
    </source>
</evidence>
<dbReference type="PIRSF" id="PIRSF000168">
    <property type="entry name" value="Acyl-CoA_oxidase"/>
    <property type="match status" value="1"/>
</dbReference>
<feature type="domain" description="Acyl-CoA oxidase C-alpha1" evidence="18">
    <location>
        <begin position="311"/>
        <end position="472"/>
    </location>
</feature>
<evidence type="ECO:0000259" key="18">
    <source>
        <dbReference type="Pfam" id="PF22924"/>
    </source>
</evidence>
<comment type="caution">
    <text evidence="19">The sequence shown here is derived from an EMBL/GenBank/DDBJ whole genome shotgun (WGS) entry which is preliminary data.</text>
</comment>
<evidence type="ECO:0000256" key="8">
    <source>
        <dbReference type="ARBA" id="ARBA00022832"/>
    </source>
</evidence>
<dbReference type="SUPFAM" id="SSF47203">
    <property type="entry name" value="Acyl-CoA dehydrogenase C-terminal domain-like"/>
    <property type="match status" value="2"/>
</dbReference>
<keyword evidence="5 13" id="KW-0285">Flavoprotein</keyword>
<keyword evidence="20" id="KW-1185">Reference proteome</keyword>
<dbReference type="InterPro" id="IPR012258">
    <property type="entry name" value="Acyl-CoA_oxidase"/>
</dbReference>
<dbReference type="FunFam" id="2.40.110.10:FF:000003">
    <property type="entry name" value="Acyl-coenzyme A oxidase"/>
    <property type="match status" value="1"/>
</dbReference>
<keyword evidence="9" id="KW-0067">ATP-binding</keyword>
<dbReference type="Proteomes" id="UP000596742">
    <property type="component" value="Unassembled WGS sequence"/>
</dbReference>
<feature type="binding site" evidence="15">
    <location>
        <position position="145"/>
    </location>
    <ligand>
        <name>FAD</name>
        <dbReference type="ChEBI" id="CHEBI:57692"/>
    </ligand>
</feature>
<comment type="subcellular location">
    <subcellularLocation>
        <location evidence="2">Peroxisome</location>
    </subcellularLocation>
</comment>
<keyword evidence="8" id="KW-0276">Fatty acid metabolism</keyword>
<keyword evidence="10 19" id="KW-0560">Oxidoreductase</keyword>
<evidence type="ECO:0000256" key="9">
    <source>
        <dbReference type="ARBA" id="ARBA00022840"/>
    </source>
</evidence>
<reference evidence="19" key="1">
    <citation type="submission" date="2018-11" db="EMBL/GenBank/DDBJ databases">
        <authorList>
            <person name="Alioto T."/>
            <person name="Alioto T."/>
        </authorList>
    </citation>
    <scope>NUCLEOTIDE SEQUENCE</scope>
</reference>
<dbReference type="GO" id="GO:0033540">
    <property type="term" value="P:fatty acid beta-oxidation using acyl-CoA oxidase"/>
    <property type="evidence" value="ECO:0007669"/>
    <property type="project" value="TreeGrafter"/>
</dbReference>
<dbReference type="GO" id="GO:0071949">
    <property type="term" value="F:FAD binding"/>
    <property type="evidence" value="ECO:0007669"/>
    <property type="project" value="InterPro"/>
</dbReference>
<dbReference type="InterPro" id="IPR009100">
    <property type="entry name" value="AcylCoA_DH/oxidase_NM_dom_sf"/>
</dbReference>
<evidence type="ECO:0000313" key="19">
    <source>
        <dbReference type="EMBL" id="VDI02793.1"/>
    </source>
</evidence>
<accession>A0A8B6CAR6</accession>
<dbReference type="Pfam" id="PF14749">
    <property type="entry name" value="Acyl-CoA_ox_N"/>
    <property type="match status" value="1"/>
</dbReference>
<protein>
    <recommendedName>
        <fullName evidence="13">Acyl-coenzyme A oxidase</fullName>
    </recommendedName>
</protein>
<dbReference type="Gene3D" id="1.10.540.10">
    <property type="entry name" value="Acyl-CoA dehydrogenase/oxidase, N-terminal domain"/>
    <property type="match status" value="1"/>
</dbReference>
<keyword evidence="6" id="KW-0547">Nucleotide-binding</keyword>
<evidence type="ECO:0000256" key="12">
    <source>
        <dbReference type="ARBA" id="ARBA00023140"/>
    </source>
</evidence>
<evidence type="ECO:0000256" key="14">
    <source>
        <dbReference type="PIRSR" id="PIRSR000168-1"/>
    </source>
</evidence>
<dbReference type="FunFam" id="1.10.540.10:FF:000006">
    <property type="entry name" value="Acyl-coenzyme A oxidase"/>
    <property type="match status" value="1"/>
</dbReference>
<keyword evidence="12" id="KW-0576">Peroxisome</keyword>
<keyword evidence="7 13" id="KW-0274">FAD</keyword>
<dbReference type="InterPro" id="IPR055060">
    <property type="entry name" value="ACOX_C_alpha1"/>
</dbReference>
<evidence type="ECO:0000256" key="13">
    <source>
        <dbReference type="PIRNR" id="PIRNR000168"/>
    </source>
</evidence>
<evidence type="ECO:0000256" key="7">
    <source>
        <dbReference type="ARBA" id="ARBA00022827"/>
    </source>
</evidence>
<evidence type="ECO:0000259" key="17">
    <source>
        <dbReference type="Pfam" id="PF14749"/>
    </source>
</evidence>
<evidence type="ECO:0000256" key="15">
    <source>
        <dbReference type="PIRSR" id="PIRSR000168-2"/>
    </source>
</evidence>
<evidence type="ECO:0000256" key="3">
    <source>
        <dbReference type="ARBA" id="ARBA00004846"/>
    </source>
</evidence>
<dbReference type="InterPro" id="IPR037069">
    <property type="entry name" value="AcylCoA_DH/ox_N_sf"/>
</dbReference>
<organism evidence="19 20">
    <name type="scientific">Mytilus galloprovincialis</name>
    <name type="common">Mediterranean mussel</name>
    <dbReference type="NCBI Taxonomy" id="29158"/>
    <lineage>
        <taxon>Eukaryota</taxon>
        <taxon>Metazoa</taxon>
        <taxon>Spiralia</taxon>
        <taxon>Lophotrochozoa</taxon>
        <taxon>Mollusca</taxon>
        <taxon>Bivalvia</taxon>
        <taxon>Autobranchia</taxon>
        <taxon>Pteriomorphia</taxon>
        <taxon>Mytilida</taxon>
        <taxon>Mytiloidea</taxon>
        <taxon>Mytilidae</taxon>
        <taxon>Mytilinae</taxon>
        <taxon>Mytilus</taxon>
    </lineage>
</organism>
<dbReference type="EMBL" id="UYJE01001520">
    <property type="protein sequence ID" value="VDI02793.1"/>
    <property type="molecule type" value="Genomic_DNA"/>
</dbReference>
<dbReference type="GO" id="GO:0005524">
    <property type="term" value="F:ATP binding"/>
    <property type="evidence" value="ECO:0007669"/>
    <property type="project" value="UniProtKB-KW"/>
</dbReference>
<dbReference type="Pfam" id="PF22924">
    <property type="entry name" value="ACOX_C_alpha1"/>
    <property type="match status" value="1"/>
</dbReference>
<comment type="similarity">
    <text evidence="4 13">Belongs to the acyl-CoA oxidase family.</text>
</comment>
<dbReference type="SMR" id="A0A8B6CAR6"/>
<dbReference type="Gene3D" id="2.40.110.10">
    <property type="entry name" value="Butyryl-CoA Dehydrogenase, subunit A, domain 2"/>
    <property type="match status" value="1"/>
</dbReference>
<dbReference type="GO" id="GO:0005777">
    <property type="term" value="C:peroxisome"/>
    <property type="evidence" value="ECO:0007669"/>
    <property type="project" value="UniProtKB-SubCell"/>
</dbReference>
<evidence type="ECO:0000256" key="6">
    <source>
        <dbReference type="ARBA" id="ARBA00022741"/>
    </source>
</evidence>
<dbReference type="OrthoDB" id="538336at2759"/>
<dbReference type="PANTHER" id="PTHR10909:SF250">
    <property type="entry name" value="PEROXISOMAL ACYL-COENZYME A OXIDASE 1"/>
    <property type="match status" value="1"/>
</dbReference>
<dbReference type="FunFam" id="1.20.140.10:FF:000013">
    <property type="entry name" value="Acyl-coenzyme A oxidase"/>
    <property type="match status" value="1"/>
</dbReference>
<gene>
    <name evidence="19" type="ORF">MGAL_10B036299</name>
</gene>
<evidence type="ECO:0000256" key="11">
    <source>
        <dbReference type="ARBA" id="ARBA00023098"/>
    </source>
</evidence>
<evidence type="ECO:0000259" key="16">
    <source>
        <dbReference type="Pfam" id="PF01756"/>
    </source>
</evidence>
<feature type="domain" description="Acyl-CoA oxidase C-terminal" evidence="16">
    <location>
        <begin position="509"/>
        <end position="687"/>
    </location>
</feature>
<dbReference type="GO" id="GO:0055088">
    <property type="term" value="P:lipid homeostasis"/>
    <property type="evidence" value="ECO:0007669"/>
    <property type="project" value="TreeGrafter"/>
</dbReference>
<dbReference type="GO" id="GO:0005504">
    <property type="term" value="F:fatty acid binding"/>
    <property type="evidence" value="ECO:0007669"/>
    <property type="project" value="TreeGrafter"/>
</dbReference>
<evidence type="ECO:0000256" key="4">
    <source>
        <dbReference type="ARBA" id="ARBA00006288"/>
    </source>
</evidence>
<keyword evidence="11" id="KW-0443">Lipid metabolism</keyword>
<dbReference type="Gene3D" id="1.20.140.10">
    <property type="entry name" value="Butyryl-CoA Dehydrogenase, subunit A, domain 3"/>
    <property type="match status" value="2"/>
</dbReference>
<dbReference type="PANTHER" id="PTHR10909">
    <property type="entry name" value="ELECTRON TRANSPORT OXIDOREDUCTASE"/>
    <property type="match status" value="1"/>
</dbReference>
<dbReference type="InterPro" id="IPR002655">
    <property type="entry name" value="Acyl-CoA_oxidase_C"/>
</dbReference>
<dbReference type="AlphaFoldDB" id="A0A8B6CAR6"/>
<name>A0A8B6CAR6_MYTGA</name>
<comment type="cofactor">
    <cofactor evidence="1">
        <name>FAD</name>
        <dbReference type="ChEBI" id="CHEBI:57692"/>
    </cofactor>
</comment>
<dbReference type="GO" id="GO:0003997">
    <property type="term" value="F:acyl-CoA oxidase activity"/>
    <property type="evidence" value="ECO:0007669"/>
    <property type="project" value="InterPro"/>
</dbReference>
<dbReference type="Pfam" id="PF01756">
    <property type="entry name" value="ACOX"/>
    <property type="match status" value="1"/>
</dbReference>
<evidence type="ECO:0000256" key="2">
    <source>
        <dbReference type="ARBA" id="ARBA00004275"/>
    </source>
</evidence>
<dbReference type="InterPro" id="IPR029320">
    <property type="entry name" value="Acyl-CoA_ox_N"/>
</dbReference>
<feature type="active site" description="Proton acceptor" evidence="14">
    <location>
        <position position="457"/>
    </location>
</feature>
<feature type="domain" description="Acyl-coenzyme A oxidase N-terminal" evidence="17">
    <location>
        <begin position="20"/>
        <end position="139"/>
    </location>
</feature>
<dbReference type="InterPro" id="IPR036250">
    <property type="entry name" value="AcylCo_DH-like_C"/>
</dbReference>
<evidence type="ECO:0000256" key="1">
    <source>
        <dbReference type="ARBA" id="ARBA00001974"/>
    </source>
</evidence>